<sequence>MYDCFSVSKIAKVSRNLALDLPPTLEQKLISLIQSCKTPKQLRQIQSQIIINASDYQNHLISSYFLSKCSELKQINYARQVFDQLADRRYTSLWNVMSKGYLQNDLFNEVVALFSDMIRENVKPNCYTLPVVLKSCCKLLALREGEEVHCVAVKNGFKSNTYVGTNLIELYSGGGRVGCAYGVFKEMVLRNVVSWTAMINGYVANGDLVSARRLFDLAPERDVVLWNRMVTAYTESGDMVEAKRLFEMMPGKDLMSCNTLLNGYANNGDVEGCERLFEAMQERNIFSWNGLIGGYAHNGRFFEVVGAFKRMLRETDVQPNDATLVTVLTACARLGALDFGKWVHIYAESNGYRGNIYVCNGLIDMYAKCGLVETAIDVFKRMHKRDLISWNTIINALAVHGHGADALSLFSEMENAGEKPDGITFIGILCACSHMGLVKDGLDHFHSMTNEYSIEPQIEHYGCVVDLLARGGLLEQAVEFVHQMPIKADSVIWTALLAASRVHKKIKFAELSLQKLIELDPKNPANYVMLSNIYGEARKWKDLARLKVAMRDTGSKKVPGWSSIDTDDGFVEFYSFDERHSRTDEIYCALRGLTKLLRLSGYETDLTELGQETRHRATDNHFHDL</sequence>
<keyword evidence="1" id="KW-0677">Repeat</keyword>
<evidence type="ECO:0000313" key="4">
    <source>
        <dbReference type="RefSeq" id="XP_020550466.1"/>
    </source>
</evidence>
<feature type="repeat" description="PPR" evidence="2">
    <location>
        <begin position="90"/>
        <end position="124"/>
    </location>
</feature>
<dbReference type="OrthoDB" id="185373at2759"/>
<dbReference type="Proteomes" id="UP000504604">
    <property type="component" value="Linkage group LG1"/>
</dbReference>
<dbReference type="NCBIfam" id="TIGR00756">
    <property type="entry name" value="PPR"/>
    <property type="match status" value="6"/>
</dbReference>
<feature type="repeat" description="PPR" evidence="2">
    <location>
        <begin position="355"/>
        <end position="385"/>
    </location>
</feature>
<dbReference type="PANTHER" id="PTHR47926">
    <property type="entry name" value="PENTATRICOPEPTIDE REPEAT-CONTAINING PROTEIN"/>
    <property type="match status" value="1"/>
</dbReference>
<keyword evidence="3" id="KW-1185">Reference proteome</keyword>
<dbReference type="GO" id="GO:0003723">
    <property type="term" value="F:RNA binding"/>
    <property type="evidence" value="ECO:0007669"/>
    <property type="project" value="InterPro"/>
</dbReference>
<protein>
    <submittedName>
        <fullName evidence="4">Pentatricopeptide repeat-containing protein At2g44880</fullName>
    </submittedName>
</protein>
<dbReference type="Pfam" id="PF20431">
    <property type="entry name" value="E_motif"/>
    <property type="match status" value="1"/>
</dbReference>
<dbReference type="KEGG" id="sind:105160883"/>
<dbReference type="InterPro" id="IPR046848">
    <property type="entry name" value="E_motif"/>
</dbReference>
<feature type="repeat" description="PPR" evidence="2">
    <location>
        <begin position="191"/>
        <end position="225"/>
    </location>
</feature>
<dbReference type="Pfam" id="PF01535">
    <property type="entry name" value="PPR"/>
    <property type="match status" value="5"/>
</dbReference>
<dbReference type="GO" id="GO:0009451">
    <property type="term" value="P:RNA modification"/>
    <property type="evidence" value="ECO:0007669"/>
    <property type="project" value="InterPro"/>
</dbReference>
<dbReference type="InterPro" id="IPR002885">
    <property type="entry name" value="PPR_rpt"/>
</dbReference>
<organism evidence="3 4">
    <name type="scientific">Sesamum indicum</name>
    <name type="common">Oriental sesame</name>
    <name type="synonym">Sesamum orientale</name>
    <dbReference type="NCBI Taxonomy" id="4182"/>
    <lineage>
        <taxon>Eukaryota</taxon>
        <taxon>Viridiplantae</taxon>
        <taxon>Streptophyta</taxon>
        <taxon>Embryophyta</taxon>
        <taxon>Tracheophyta</taxon>
        <taxon>Spermatophyta</taxon>
        <taxon>Magnoliopsida</taxon>
        <taxon>eudicotyledons</taxon>
        <taxon>Gunneridae</taxon>
        <taxon>Pentapetalae</taxon>
        <taxon>asterids</taxon>
        <taxon>lamiids</taxon>
        <taxon>Lamiales</taxon>
        <taxon>Pedaliaceae</taxon>
        <taxon>Sesamum</taxon>
    </lineage>
</organism>
<dbReference type="AlphaFoldDB" id="A0A8M8V301"/>
<dbReference type="GeneID" id="105160883"/>
<proteinExistence type="predicted"/>
<accession>A0A8M8V301</accession>
<dbReference type="PROSITE" id="PS51375">
    <property type="entry name" value="PPR"/>
    <property type="match status" value="5"/>
</dbReference>
<name>A0A8M8V301_SESIN</name>
<evidence type="ECO:0000256" key="2">
    <source>
        <dbReference type="PROSITE-ProRule" id="PRU00708"/>
    </source>
</evidence>
<dbReference type="InterPro" id="IPR046960">
    <property type="entry name" value="PPR_At4g14850-like_plant"/>
</dbReference>
<dbReference type="RefSeq" id="XP_020550466.1">
    <property type="nucleotide sequence ID" value="XM_020694807.1"/>
</dbReference>
<feature type="repeat" description="PPR" evidence="2">
    <location>
        <begin position="386"/>
        <end position="420"/>
    </location>
</feature>
<reference evidence="3" key="1">
    <citation type="submission" date="2024-10" db="UniProtKB">
        <authorList>
            <consortium name="RefSeq"/>
        </authorList>
    </citation>
    <scope>NUCLEOTIDE SEQUENCE [LARGE SCALE GENOMIC DNA]</scope>
    <source>
        <strain evidence="3">cv. Zhongzhi No. 13</strain>
    </source>
</reference>
<dbReference type="Gene3D" id="1.25.40.10">
    <property type="entry name" value="Tetratricopeptide repeat domain"/>
    <property type="match status" value="4"/>
</dbReference>
<reference evidence="4" key="2">
    <citation type="submission" date="2025-08" db="UniProtKB">
        <authorList>
            <consortium name="RefSeq"/>
        </authorList>
    </citation>
    <scope>IDENTIFICATION</scope>
</reference>
<dbReference type="FunFam" id="1.25.40.10:FF:000184">
    <property type="entry name" value="Pentatricopeptide repeat-containing protein, chloroplastic"/>
    <property type="match status" value="1"/>
</dbReference>
<feature type="repeat" description="PPR" evidence="2">
    <location>
        <begin position="253"/>
        <end position="287"/>
    </location>
</feature>
<dbReference type="PANTHER" id="PTHR47926:SF371">
    <property type="entry name" value="TETRATRICOPEPTIDE REPEAT-LIKE SUPERFAMILY PROTEIN"/>
    <property type="match status" value="1"/>
</dbReference>
<gene>
    <name evidence="4" type="primary">LOC105160883</name>
</gene>
<evidence type="ECO:0000256" key="1">
    <source>
        <dbReference type="ARBA" id="ARBA00022737"/>
    </source>
</evidence>
<dbReference type="SUPFAM" id="SSF48452">
    <property type="entry name" value="TPR-like"/>
    <property type="match status" value="1"/>
</dbReference>
<dbReference type="Pfam" id="PF13041">
    <property type="entry name" value="PPR_2"/>
    <property type="match status" value="2"/>
</dbReference>
<dbReference type="InterPro" id="IPR011990">
    <property type="entry name" value="TPR-like_helical_dom_sf"/>
</dbReference>
<dbReference type="GO" id="GO:0048731">
    <property type="term" value="P:system development"/>
    <property type="evidence" value="ECO:0007669"/>
    <property type="project" value="UniProtKB-ARBA"/>
</dbReference>
<evidence type="ECO:0000313" key="3">
    <source>
        <dbReference type="Proteomes" id="UP000504604"/>
    </source>
</evidence>
<dbReference type="FunFam" id="1.25.40.10:FF:000125">
    <property type="entry name" value="Pentatricopeptide repeat-containing protein"/>
    <property type="match status" value="1"/>
</dbReference>